<feature type="transmembrane region" description="Helical" evidence="6">
    <location>
        <begin position="113"/>
        <end position="138"/>
    </location>
</feature>
<organism evidence="7 8">
    <name type="scientific">Spinactinospora alkalitolerans</name>
    <dbReference type="NCBI Taxonomy" id="687207"/>
    <lineage>
        <taxon>Bacteria</taxon>
        <taxon>Bacillati</taxon>
        <taxon>Actinomycetota</taxon>
        <taxon>Actinomycetes</taxon>
        <taxon>Streptosporangiales</taxon>
        <taxon>Nocardiopsidaceae</taxon>
        <taxon>Spinactinospora</taxon>
    </lineage>
</organism>
<keyword evidence="3 6" id="KW-0812">Transmembrane</keyword>
<gene>
    <name evidence="7" type="ORF">HDA32_005779</name>
</gene>
<dbReference type="Proteomes" id="UP000589036">
    <property type="component" value="Unassembled WGS sequence"/>
</dbReference>
<keyword evidence="5 6" id="KW-0472">Membrane</keyword>
<keyword evidence="8" id="KW-1185">Reference proteome</keyword>
<dbReference type="PANTHER" id="PTHR30086:SF20">
    <property type="entry name" value="ARGININE EXPORTER PROTEIN ARGO-RELATED"/>
    <property type="match status" value="1"/>
</dbReference>
<keyword evidence="2" id="KW-1003">Cell membrane</keyword>
<name>A0A852U386_9ACTN</name>
<dbReference type="GO" id="GO:0015171">
    <property type="term" value="F:amino acid transmembrane transporter activity"/>
    <property type="evidence" value="ECO:0007669"/>
    <property type="project" value="TreeGrafter"/>
</dbReference>
<feature type="transmembrane region" description="Helical" evidence="6">
    <location>
        <begin position="72"/>
        <end position="92"/>
    </location>
</feature>
<keyword evidence="4 6" id="KW-1133">Transmembrane helix</keyword>
<evidence type="ECO:0000256" key="5">
    <source>
        <dbReference type="ARBA" id="ARBA00023136"/>
    </source>
</evidence>
<feature type="transmembrane region" description="Helical" evidence="6">
    <location>
        <begin position="150"/>
        <end position="175"/>
    </location>
</feature>
<evidence type="ECO:0000313" key="7">
    <source>
        <dbReference type="EMBL" id="NYE50659.1"/>
    </source>
</evidence>
<dbReference type="EMBL" id="JACCCC010000001">
    <property type="protein sequence ID" value="NYE50659.1"/>
    <property type="molecule type" value="Genomic_DNA"/>
</dbReference>
<dbReference type="GO" id="GO:0005886">
    <property type="term" value="C:plasma membrane"/>
    <property type="evidence" value="ECO:0007669"/>
    <property type="project" value="UniProtKB-SubCell"/>
</dbReference>
<evidence type="ECO:0000256" key="3">
    <source>
        <dbReference type="ARBA" id="ARBA00022692"/>
    </source>
</evidence>
<dbReference type="Pfam" id="PF01810">
    <property type="entry name" value="LysE"/>
    <property type="match status" value="1"/>
</dbReference>
<evidence type="ECO:0000256" key="1">
    <source>
        <dbReference type="ARBA" id="ARBA00004651"/>
    </source>
</evidence>
<evidence type="ECO:0000256" key="4">
    <source>
        <dbReference type="ARBA" id="ARBA00022989"/>
    </source>
</evidence>
<sequence>MPASTALLAFAGASLVLIVIPGPSVLFVVGRAIASGRGTAVRTAVGNALGALVLVAAVAVGVGALVTRFAALFTAVKLIGAAYLVYLGVQAVRHRRDPIDPPDGRTAARGARVLWDGFVVGVTNPKTLVFFVAALPQFADPALGRMPVQLLVLGSVFVAIALASDTCYGLLAGTVRRWFADVPRRMEITRGVSGVLMIGLGAQFALTGRRG</sequence>
<feature type="transmembrane region" description="Helical" evidence="6">
    <location>
        <begin position="187"/>
        <end position="206"/>
    </location>
</feature>
<evidence type="ECO:0000256" key="2">
    <source>
        <dbReference type="ARBA" id="ARBA00022475"/>
    </source>
</evidence>
<evidence type="ECO:0000313" key="8">
    <source>
        <dbReference type="Proteomes" id="UP000589036"/>
    </source>
</evidence>
<accession>A0A852U386</accession>
<dbReference type="InterPro" id="IPR001123">
    <property type="entry name" value="LeuE-type"/>
</dbReference>
<dbReference type="PIRSF" id="PIRSF006324">
    <property type="entry name" value="LeuE"/>
    <property type="match status" value="1"/>
</dbReference>
<feature type="transmembrane region" description="Helical" evidence="6">
    <location>
        <begin position="6"/>
        <end position="33"/>
    </location>
</feature>
<evidence type="ECO:0000256" key="6">
    <source>
        <dbReference type="SAM" id="Phobius"/>
    </source>
</evidence>
<comment type="caution">
    <text evidence="7">The sequence shown here is derived from an EMBL/GenBank/DDBJ whole genome shotgun (WGS) entry which is preliminary data.</text>
</comment>
<proteinExistence type="predicted"/>
<dbReference type="RefSeq" id="WP_179646111.1">
    <property type="nucleotide sequence ID" value="NZ_BAAAYY010000045.1"/>
</dbReference>
<feature type="transmembrane region" description="Helical" evidence="6">
    <location>
        <begin position="45"/>
        <end position="66"/>
    </location>
</feature>
<dbReference type="AlphaFoldDB" id="A0A852U386"/>
<protein>
    <submittedName>
        <fullName evidence="7">Threonine/homoserine/homoserine lactone efflux protein</fullName>
    </submittedName>
</protein>
<dbReference type="PANTHER" id="PTHR30086">
    <property type="entry name" value="ARGININE EXPORTER PROTEIN ARGO"/>
    <property type="match status" value="1"/>
</dbReference>
<reference evidence="7 8" key="1">
    <citation type="submission" date="2020-07" db="EMBL/GenBank/DDBJ databases">
        <title>Sequencing the genomes of 1000 actinobacteria strains.</title>
        <authorList>
            <person name="Klenk H.-P."/>
        </authorList>
    </citation>
    <scope>NUCLEOTIDE SEQUENCE [LARGE SCALE GENOMIC DNA]</scope>
    <source>
        <strain evidence="7 8">CXB654</strain>
    </source>
</reference>
<comment type="subcellular location">
    <subcellularLocation>
        <location evidence="1">Cell membrane</location>
        <topology evidence="1">Multi-pass membrane protein</topology>
    </subcellularLocation>
</comment>